<sequence>MITLQESAGKELDAYFTDKEKSPIRIYLAPGGCSGPRLALALDEPGEADTTEDAGGYTFIMNTGLFEQVGNVTIDLTCSGFTLTPEIPLPGGGGCSGCGSSSSCCS</sequence>
<keyword evidence="2" id="KW-1185">Reference proteome</keyword>
<accession>Q30ZT1</accession>
<dbReference type="SUPFAM" id="SSF89360">
    <property type="entry name" value="HesB-like domain"/>
    <property type="match status" value="1"/>
</dbReference>
<dbReference type="KEGG" id="dde:Dde_2018"/>
<reference evidence="1 2" key="1">
    <citation type="journal article" date="2011" name="J. Bacteriol.">
        <title>Complete genome sequence and updated annotation of Desulfovibrio alaskensis G20.</title>
        <authorList>
            <person name="Hauser L.J."/>
            <person name="Land M.L."/>
            <person name="Brown S.D."/>
            <person name="Larimer F."/>
            <person name="Keller K.L."/>
            <person name="Rapp-Giles B.J."/>
            <person name="Price M.N."/>
            <person name="Lin M."/>
            <person name="Bruce D.C."/>
            <person name="Detter J.C."/>
            <person name="Tapia R."/>
            <person name="Han C.S."/>
            <person name="Goodwin L.A."/>
            <person name="Cheng J.F."/>
            <person name="Pitluck S."/>
            <person name="Copeland A."/>
            <person name="Lucas S."/>
            <person name="Nolan M."/>
            <person name="Lapidus A.L."/>
            <person name="Palumbo A.V."/>
            <person name="Wall J.D."/>
        </authorList>
    </citation>
    <scope>NUCLEOTIDE SEQUENCE [LARGE SCALE GENOMIC DNA]</scope>
    <source>
        <strain evidence="2">ATCC BAA 1058 / DSM 17464 / G20</strain>
    </source>
</reference>
<gene>
    <name evidence="1" type="ordered locus">Dde_2018</name>
</gene>
<proteinExistence type="predicted"/>
<dbReference type="HOGENOM" id="CLU_069054_6_0_7"/>
<dbReference type="STRING" id="207559.Dde_2018"/>
<evidence type="ECO:0000313" key="2">
    <source>
        <dbReference type="Proteomes" id="UP000002710"/>
    </source>
</evidence>
<evidence type="ECO:0000313" key="1">
    <source>
        <dbReference type="EMBL" id="ABB38815.1"/>
    </source>
</evidence>
<dbReference type="InterPro" id="IPR035903">
    <property type="entry name" value="HesB-like_dom_sf"/>
</dbReference>
<dbReference type="RefSeq" id="WP_011367922.1">
    <property type="nucleotide sequence ID" value="NC_007519.1"/>
</dbReference>
<dbReference type="AlphaFoldDB" id="Q30ZT1"/>
<protein>
    <submittedName>
        <fullName evidence="1">HesB/YadR/YfhF-family protein</fullName>
    </submittedName>
</protein>
<dbReference type="eggNOG" id="COG0316">
    <property type="taxonomic scope" value="Bacteria"/>
</dbReference>
<dbReference type="Proteomes" id="UP000002710">
    <property type="component" value="Chromosome"/>
</dbReference>
<dbReference type="EMBL" id="CP000112">
    <property type="protein sequence ID" value="ABB38815.1"/>
    <property type="molecule type" value="Genomic_DNA"/>
</dbReference>
<dbReference type="NCBIfam" id="NF038090">
    <property type="entry name" value="IscA_HesB_Se"/>
    <property type="match status" value="1"/>
</dbReference>
<dbReference type="Gene3D" id="2.60.300.12">
    <property type="entry name" value="HesB-like domain"/>
    <property type="match status" value="1"/>
</dbReference>
<organism evidence="1 2">
    <name type="scientific">Oleidesulfovibrio alaskensis (strain ATCC BAA-1058 / DSM 17464 / G20)</name>
    <name type="common">Desulfovibrio alaskensis</name>
    <dbReference type="NCBI Taxonomy" id="207559"/>
    <lineage>
        <taxon>Bacteria</taxon>
        <taxon>Pseudomonadati</taxon>
        <taxon>Thermodesulfobacteriota</taxon>
        <taxon>Desulfovibrionia</taxon>
        <taxon>Desulfovibrionales</taxon>
        <taxon>Desulfovibrionaceae</taxon>
        <taxon>Oleidesulfovibrio</taxon>
    </lineage>
</organism>
<name>Q30ZT1_OLEA2</name>